<dbReference type="EMBL" id="UZAF01017289">
    <property type="protein sequence ID" value="VDO40068.1"/>
    <property type="molecule type" value="Genomic_DNA"/>
</dbReference>
<feature type="compositionally biased region" description="Low complexity" evidence="1">
    <location>
        <begin position="500"/>
        <end position="534"/>
    </location>
</feature>
<evidence type="ECO:0000313" key="3">
    <source>
        <dbReference type="Proteomes" id="UP000268014"/>
    </source>
</evidence>
<feature type="compositionally biased region" description="Polar residues" evidence="1">
    <location>
        <begin position="238"/>
        <end position="254"/>
    </location>
</feature>
<evidence type="ECO:0000256" key="1">
    <source>
        <dbReference type="SAM" id="MobiDB-lite"/>
    </source>
</evidence>
<feature type="compositionally biased region" description="Low complexity" evidence="1">
    <location>
        <begin position="255"/>
        <end position="274"/>
    </location>
</feature>
<feature type="compositionally biased region" description="Polar residues" evidence="1">
    <location>
        <begin position="116"/>
        <end position="137"/>
    </location>
</feature>
<feature type="region of interest" description="Disordered" evidence="1">
    <location>
        <begin position="226"/>
        <end position="337"/>
    </location>
</feature>
<dbReference type="Gene3D" id="6.10.250.970">
    <property type="match status" value="1"/>
</dbReference>
<feature type="compositionally biased region" description="Low complexity" evidence="1">
    <location>
        <begin position="466"/>
        <end position="487"/>
    </location>
</feature>
<dbReference type="OrthoDB" id="5873564at2759"/>
<feature type="compositionally biased region" description="Pro residues" evidence="1">
    <location>
        <begin position="488"/>
        <end position="499"/>
    </location>
</feature>
<organism evidence="4">
    <name type="scientific">Haemonchus placei</name>
    <name type="common">Barber's pole worm</name>
    <dbReference type="NCBI Taxonomy" id="6290"/>
    <lineage>
        <taxon>Eukaryota</taxon>
        <taxon>Metazoa</taxon>
        <taxon>Ecdysozoa</taxon>
        <taxon>Nematoda</taxon>
        <taxon>Chromadorea</taxon>
        <taxon>Rhabditida</taxon>
        <taxon>Rhabditina</taxon>
        <taxon>Rhabditomorpha</taxon>
        <taxon>Strongyloidea</taxon>
        <taxon>Trichostrongylidae</taxon>
        <taxon>Haemonchus</taxon>
    </lineage>
</organism>
<feature type="compositionally biased region" description="Polar residues" evidence="1">
    <location>
        <begin position="540"/>
        <end position="561"/>
    </location>
</feature>
<name>A0A0N4WHP2_HAEPC</name>
<feature type="compositionally biased region" description="Low complexity" evidence="1">
    <location>
        <begin position="448"/>
        <end position="458"/>
    </location>
</feature>
<dbReference type="OMA" id="FYPGMMM"/>
<reference evidence="2 3" key="2">
    <citation type="submission" date="2018-11" db="EMBL/GenBank/DDBJ databases">
        <authorList>
            <consortium name="Pathogen Informatics"/>
        </authorList>
    </citation>
    <scope>NUCLEOTIDE SEQUENCE [LARGE SCALE GENOMIC DNA]</scope>
    <source>
        <strain evidence="2 3">MHpl1</strain>
    </source>
</reference>
<feature type="region of interest" description="Disordered" evidence="1">
    <location>
        <begin position="105"/>
        <end position="142"/>
    </location>
</feature>
<dbReference type="AlphaFoldDB" id="A0A0N4WHP2"/>
<feature type="region of interest" description="Disordered" evidence="1">
    <location>
        <begin position="587"/>
        <end position="611"/>
    </location>
</feature>
<reference evidence="4" key="1">
    <citation type="submission" date="2017-02" db="UniProtKB">
        <authorList>
            <consortium name="WormBaseParasite"/>
        </authorList>
    </citation>
    <scope>IDENTIFICATION</scope>
</reference>
<dbReference type="InterPro" id="IPR046370">
    <property type="entry name" value="MAML_N_sf"/>
</dbReference>
<evidence type="ECO:0000313" key="2">
    <source>
        <dbReference type="EMBL" id="VDO40068.1"/>
    </source>
</evidence>
<gene>
    <name evidence="2" type="ORF">HPLM_LOCUS10414</name>
</gene>
<feature type="region of interest" description="Disordered" evidence="1">
    <location>
        <begin position="412"/>
        <end position="574"/>
    </location>
</feature>
<feature type="compositionally biased region" description="Low complexity" evidence="1">
    <location>
        <begin position="303"/>
        <end position="316"/>
    </location>
</feature>
<dbReference type="STRING" id="6290.A0A0N4WHP2"/>
<dbReference type="Proteomes" id="UP000268014">
    <property type="component" value="Unassembled WGS sequence"/>
</dbReference>
<feature type="region of interest" description="Disordered" evidence="1">
    <location>
        <begin position="19"/>
        <end position="57"/>
    </location>
</feature>
<sequence>MKFSDHGFDFKAEDNANMKMQVAMMPGQSPSSTLNNGNASTPDPPVSSSATSSDADRLRASMEAWKRTAAIASERYNEARQRQIVAEREDRLELRKRWLEEEAKKRAENVGKQKNDLSGSNVSSNMPPPLYQSTPINTRDRKRHLDNNDYGHEEWRQGFRMMEGSGVSELSKSSTDMYGNMPYHTPNGTFYPGMMMPEMQQQGKGAMHGFPGPVFPNGASYPHGSYPPNGALPAPNGHFSSSKSTPNFRGNSFATPQTASSSSVSCSPMPSTSTADGSTMGQRYPSMELPQFPISADSTPVIQQQSQQNQFSTSDSTPYSCGMRPSPSMCPTSPNEVPTPPALANSGSVPLGSSCTSSAIIEQSLRSPAEDLGCNAVNEDNMTKMLTSIRTDSLGMLGADAVDSLFDSDVGDNDGAAGQVPLVTSTDQSSSPAGFSHGGPQSVHSVHSAPQSNSNCNPPSTPTPSAPLSTPFPSQVPTSQSSSFPQSSPQPPTFRPPSSPQQSAAFPSTSPNQPSSFPQNSQSQASFFQQPSSSHGENFPPSTMATSTNFPMAPSSQNVGFPSSAPQPPNYPQHNAMQQSAYVQQMPSAPVYPSSGPQPSTSNPYACAPSGGMIPNTPDPAFMAQQGMVNPAFGMNGYPGYDMPSSAHMSQQQQMAMQCPLWGMVGSCSFTVFFDRCYLLTWQKLSTVMQKAFSPAMMYQGYPNGASMSQQQYFMHMQKMQQTRFASGVDPSAPGFMGGQRMMGMRGAPMGPPGPMMEPMAPPAGYPAGYSQGMQPFPPQQQYVGQFSMN</sequence>
<evidence type="ECO:0000313" key="4">
    <source>
        <dbReference type="WBParaSite" id="HPLM_0001042201-mRNA-1"/>
    </source>
</evidence>
<accession>A0A0N4WHP2</accession>
<feature type="compositionally biased region" description="Polar residues" evidence="1">
    <location>
        <begin position="422"/>
        <end position="433"/>
    </location>
</feature>
<proteinExistence type="predicted"/>
<feature type="compositionally biased region" description="Basic and acidic residues" evidence="1">
    <location>
        <begin position="105"/>
        <end position="115"/>
    </location>
</feature>
<protein>
    <submittedName>
        <fullName evidence="4">MamL-1 domain-containing protein</fullName>
    </submittedName>
</protein>
<feature type="compositionally biased region" description="Polar residues" evidence="1">
    <location>
        <begin position="28"/>
        <end position="53"/>
    </location>
</feature>
<feature type="compositionally biased region" description="Polar residues" evidence="1">
    <location>
        <begin position="595"/>
        <end position="604"/>
    </location>
</feature>
<dbReference type="WBParaSite" id="HPLM_0001042201-mRNA-1">
    <property type="protein sequence ID" value="HPLM_0001042201-mRNA-1"/>
    <property type="gene ID" value="HPLM_0001042201"/>
</dbReference>
<keyword evidence="3" id="KW-1185">Reference proteome</keyword>